<comment type="caution">
    <text evidence="1">The sequence shown here is derived from an EMBL/GenBank/DDBJ whole genome shotgun (WGS) entry which is preliminary data.</text>
</comment>
<evidence type="ECO:0000313" key="2">
    <source>
        <dbReference type="Proteomes" id="UP000465778"/>
    </source>
</evidence>
<organism evidence="1 2">
    <name type="scientific">Cytobacillus firmus</name>
    <name type="common">Bacillus firmus</name>
    <dbReference type="NCBI Taxonomy" id="1399"/>
    <lineage>
        <taxon>Bacteria</taxon>
        <taxon>Bacillati</taxon>
        <taxon>Bacillota</taxon>
        <taxon>Bacilli</taxon>
        <taxon>Bacillales</taxon>
        <taxon>Bacillaceae</taxon>
        <taxon>Cytobacillus</taxon>
    </lineage>
</organism>
<accession>A0A800MSW5</accession>
<dbReference type="Proteomes" id="UP000465778">
    <property type="component" value="Unassembled WGS sequence"/>
</dbReference>
<dbReference type="EMBL" id="VDEM01000082">
    <property type="protein sequence ID" value="KAF0821781.1"/>
    <property type="molecule type" value="Genomic_DNA"/>
</dbReference>
<reference evidence="1 2" key="1">
    <citation type="journal article" date="2020" name="G3 (Bethesda)">
        <title>Whole Genome Sequencing and Comparative Genomics of Two Nematicidal Bacillus Strains Reveals a Wide Range of Possible Virulence Factors.</title>
        <authorList>
            <person name="Susic N."/>
            <person name="Janezic S."/>
            <person name="Rupnik M."/>
            <person name="Geric Stare B."/>
        </authorList>
    </citation>
    <scope>NUCLEOTIDE SEQUENCE [LARGE SCALE GENOMIC DNA]</scope>
    <source>
        <strain evidence="1 2">I-1582</strain>
    </source>
</reference>
<sequence>MTMKSVTATSRFVIGIARNQGGFAERSKGTLVYNRYI</sequence>
<evidence type="ECO:0000313" key="1">
    <source>
        <dbReference type="EMBL" id="KAF0821781.1"/>
    </source>
</evidence>
<name>A0A800MSW5_CYTFI</name>
<gene>
    <name evidence="1" type="ORF">KIS1582_4442</name>
</gene>
<protein>
    <submittedName>
        <fullName evidence="1">Uncharacterized protein</fullName>
    </submittedName>
</protein>
<dbReference type="AlphaFoldDB" id="A0A800MSW5"/>
<proteinExistence type="predicted"/>